<reference evidence="9 10" key="1">
    <citation type="submission" date="2018-12" db="EMBL/GenBank/DDBJ databases">
        <title>The Draft Genome Sequence of the Soil Bacterium Pedobacter tournemirensis R1.</title>
        <authorList>
            <person name="He J."/>
        </authorList>
    </citation>
    <scope>NUCLEOTIDE SEQUENCE [LARGE SCALE GENOMIC DNA]</scope>
    <source>
        <strain evidence="9 10">R1</strain>
    </source>
</reference>
<feature type="signal peptide" evidence="6">
    <location>
        <begin position="1"/>
        <end position="20"/>
    </location>
</feature>
<gene>
    <name evidence="9" type="ORF">EKH83_04485</name>
</gene>
<dbReference type="RefSeq" id="WP_128768191.1">
    <property type="nucleotide sequence ID" value="NZ_RXOC01000002.1"/>
</dbReference>
<evidence type="ECO:0000256" key="1">
    <source>
        <dbReference type="ARBA" id="ARBA00004442"/>
    </source>
</evidence>
<evidence type="ECO:0000256" key="4">
    <source>
        <dbReference type="ARBA" id="ARBA00023136"/>
    </source>
</evidence>
<protein>
    <submittedName>
        <fullName evidence="9">RagB/SusD family nutrient uptake outer membrane protein</fullName>
    </submittedName>
</protein>
<dbReference type="Pfam" id="PF14322">
    <property type="entry name" value="SusD-like_3"/>
    <property type="match status" value="1"/>
</dbReference>
<evidence type="ECO:0000259" key="8">
    <source>
        <dbReference type="Pfam" id="PF14322"/>
    </source>
</evidence>
<name>A0A4Q0MF89_9SPHI</name>
<evidence type="ECO:0000256" key="5">
    <source>
        <dbReference type="ARBA" id="ARBA00023237"/>
    </source>
</evidence>
<dbReference type="Gene3D" id="1.25.40.390">
    <property type="match status" value="1"/>
</dbReference>
<evidence type="ECO:0000313" key="10">
    <source>
        <dbReference type="Proteomes" id="UP000290848"/>
    </source>
</evidence>
<comment type="similarity">
    <text evidence="2">Belongs to the SusD family.</text>
</comment>
<dbReference type="EMBL" id="RXOC01000002">
    <property type="protein sequence ID" value="RXF71944.1"/>
    <property type="molecule type" value="Genomic_DNA"/>
</dbReference>
<dbReference type="GO" id="GO:0009279">
    <property type="term" value="C:cell outer membrane"/>
    <property type="evidence" value="ECO:0007669"/>
    <property type="project" value="UniProtKB-SubCell"/>
</dbReference>
<evidence type="ECO:0000256" key="6">
    <source>
        <dbReference type="SAM" id="SignalP"/>
    </source>
</evidence>
<feature type="domain" description="RagB/SusD" evidence="7">
    <location>
        <begin position="295"/>
        <end position="403"/>
    </location>
</feature>
<dbReference type="AlphaFoldDB" id="A0A4Q0MF89"/>
<proteinExistence type="inferred from homology"/>
<comment type="caution">
    <text evidence="9">The sequence shown here is derived from an EMBL/GenBank/DDBJ whole genome shotgun (WGS) entry which is preliminary data.</text>
</comment>
<accession>A0A4Q0MF89</accession>
<evidence type="ECO:0000259" key="7">
    <source>
        <dbReference type="Pfam" id="PF07980"/>
    </source>
</evidence>
<dbReference type="InterPro" id="IPR011990">
    <property type="entry name" value="TPR-like_helical_dom_sf"/>
</dbReference>
<dbReference type="Pfam" id="PF07980">
    <property type="entry name" value="SusD_RagB"/>
    <property type="match status" value="1"/>
</dbReference>
<dbReference type="InterPro" id="IPR012944">
    <property type="entry name" value="SusD_RagB_dom"/>
</dbReference>
<keyword evidence="5" id="KW-0998">Cell outer membrane</keyword>
<evidence type="ECO:0000256" key="3">
    <source>
        <dbReference type="ARBA" id="ARBA00022729"/>
    </source>
</evidence>
<dbReference type="CDD" id="cd08977">
    <property type="entry name" value="SusD"/>
    <property type="match status" value="1"/>
</dbReference>
<dbReference type="Proteomes" id="UP000290848">
    <property type="component" value="Unassembled WGS sequence"/>
</dbReference>
<evidence type="ECO:0000256" key="2">
    <source>
        <dbReference type="ARBA" id="ARBA00006275"/>
    </source>
</evidence>
<comment type="subcellular location">
    <subcellularLocation>
        <location evidence="1">Cell outer membrane</location>
    </subcellularLocation>
</comment>
<feature type="chain" id="PRO_5020205978" evidence="6">
    <location>
        <begin position="21"/>
        <end position="439"/>
    </location>
</feature>
<dbReference type="PROSITE" id="PS51257">
    <property type="entry name" value="PROKAR_LIPOPROTEIN"/>
    <property type="match status" value="1"/>
</dbReference>
<evidence type="ECO:0000313" key="9">
    <source>
        <dbReference type="EMBL" id="RXF71944.1"/>
    </source>
</evidence>
<feature type="domain" description="SusD-like N-terminal" evidence="8">
    <location>
        <begin position="21"/>
        <end position="221"/>
    </location>
</feature>
<keyword evidence="3 6" id="KW-0732">Signal</keyword>
<dbReference type="SUPFAM" id="SSF48452">
    <property type="entry name" value="TPR-like"/>
    <property type="match status" value="1"/>
</dbReference>
<dbReference type="InterPro" id="IPR033985">
    <property type="entry name" value="SusD-like_N"/>
</dbReference>
<keyword evidence="4" id="KW-0472">Membrane</keyword>
<sequence>MKKLLSAVLLLVIISASSCKKYLDIKPVGRVIPETTEDYRSLLTKAYSLFPEYKGQLALRTDELIMNEYSEDAAFSRDIFIWKDGSADPSTTEFPYQSFYQSIFYTNEIIVSAEATAGKSAEVDQIRGEAYLLRAYSYFEMLNLFAKPYNKETVSSDRGVPISTEIDLEKNFVPASAEAVYSQIFSDIANAETLMNINTYETGKNYRFTRRAMEAFKARIYEYRGEWDKALSSAEKALSLNNELEDLNSSDRKPTDFRSTESIMSLENTLHTSVAKAVFVSPDLISKYQAGADLRLTKFFSKSGGRYNSLKTGSDEFKVTFRNAEMYLIKAEAAYQTGNTALARETLLALKAKRFTPQGYADEVAKVGQLSGAALLTEILAERTRELALEGHRWYDLRRYGQPSITHAFNGETFVLQQNDPRYTLRFPASAIKNNPNLQ</sequence>
<organism evidence="9 10">
    <name type="scientific">Arcticibacter tournemirensis</name>
    <dbReference type="NCBI Taxonomy" id="699437"/>
    <lineage>
        <taxon>Bacteria</taxon>
        <taxon>Pseudomonadati</taxon>
        <taxon>Bacteroidota</taxon>
        <taxon>Sphingobacteriia</taxon>
        <taxon>Sphingobacteriales</taxon>
        <taxon>Sphingobacteriaceae</taxon>
        <taxon>Arcticibacter</taxon>
    </lineage>
</organism>